<feature type="non-terminal residue" evidence="1">
    <location>
        <position position="1"/>
    </location>
</feature>
<protein>
    <submittedName>
        <fullName evidence="1">Uncharacterized protein</fullName>
    </submittedName>
</protein>
<keyword evidence="2" id="KW-1185">Reference proteome</keyword>
<accession>A0A4P9VTT0</accession>
<dbReference type="Proteomes" id="UP000269721">
    <property type="component" value="Unassembled WGS sequence"/>
</dbReference>
<sequence length="60" mass="6963">PPAGFLTFAVGYAAVLSAHNLRHQDVCWTKSNRFPYESVHPNQTTKVFDPMHSFEERWSR</sequence>
<proteinExistence type="predicted"/>
<name>A0A4P9VTT0_9FUNG</name>
<dbReference type="AlphaFoldDB" id="A0A4P9VTT0"/>
<gene>
    <name evidence="1" type="ORF">BDK51DRAFT_22169</name>
</gene>
<reference evidence="2" key="1">
    <citation type="journal article" date="2018" name="Nat. Microbiol.">
        <title>Leveraging single-cell genomics to expand the fungal tree of life.</title>
        <authorList>
            <person name="Ahrendt S.R."/>
            <person name="Quandt C.A."/>
            <person name="Ciobanu D."/>
            <person name="Clum A."/>
            <person name="Salamov A."/>
            <person name="Andreopoulos B."/>
            <person name="Cheng J.F."/>
            <person name="Woyke T."/>
            <person name="Pelin A."/>
            <person name="Henrissat B."/>
            <person name="Reynolds N.K."/>
            <person name="Benny G.L."/>
            <person name="Smith M.E."/>
            <person name="James T.Y."/>
            <person name="Grigoriev I.V."/>
        </authorList>
    </citation>
    <scope>NUCLEOTIDE SEQUENCE [LARGE SCALE GENOMIC DNA]</scope>
</reference>
<dbReference type="OrthoDB" id="5511684at2759"/>
<dbReference type="EMBL" id="ML001867">
    <property type="protein sequence ID" value="RKO82951.1"/>
    <property type="molecule type" value="Genomic_DNA"/>
</dbReference>
<organism evidence="1 2">
    <name type="scientific">Blyttiomyces helicus</name>
    <dbReference type="NCBI Taxonomy" id="388810"/>
    <lineage>
        <taxon>Eukaryota</taxon>
        <taxon>Fungi</taxon>
        <taxon>Fungi incertae sedis</taxon>
        <taxon>Chytridiomycota</taxon>
        <taxon>Chytridiomycota incertae sedis</taxon>
        <taxon>Chytridiomycetes</taxon>
        <taxon>Chytridiomycetes incertae sedis</taxon>
        <taxon>Blyttiomyces</taxon>
    </lineage>
</organism>
<evidence type="ECO:0000313" key="1">
    <source>
        <dbReference type="EMBL" id="RKO82951.1"/>
    </source>
</evidence>
<evidence type="ECO:0000313" key="2">
    <source>
        <dbReference type="Proteomes" id="UP000269721"/>
    </source>
</evidence>